<feature type="chain" id="PRO_5045284276" description="Chromosome partition protein Smc" evidence="1">
    <location>
        <begin position="22"/>
        <end position="265"/>
    </location>
</feature>
<evidence type="ECO:0008006" key="4">
    <source>
        <dbReference type="Google" id="ProtNLM"/>
    </source>
</evidence>
<proteinExistence type="predicted"/>
<comment type="caution">
    <text evidence="2">The sequence shown here is derived from an EMBL/GenBank/DDBJ whole genome shotgun (WGS) entry which is preliminary data.</text>
</comment>
<name>A0ABS3JM76_9BACT</name>
<organism evidence="2 3">
    <name type="scientific">Fibrella forsythiae</name>
    <dbReference type="NCBI Taxonomy" id="2817061"/>
    <lineage>
        <taxon>Bacteria</taxon>
        <taxon>Pseudomonadati</taxon>
        <taxon>Bacteroidota</taxon>
        <taxon>Cytophagia</taxon>
        <taxon>Cytophagales</taxon>
        <taxon>Spirosomataceae</taxon>
        <taxon>Fibrella</taxon>
    </lineage>
</organism>
<keyword evidence="1" id="KW-0732">Signal</keyword>
<sequence length="265" mass="30485">MRYNYLLISSLLFGNCLFTNAQTSPLPAKYDLAEAYEKKIRSLTQQTNLLKVQTRQLAADNQRQQAQLTGLQKTLTLRNDSLARQQAQISTLTVQVSELTAGNQNLQASLTQRTTQLQAATTQVAQLEYDKQNLVDKRILRIYHFPADDVRKQFIQSLSMPESGFQYDDGLVNDEIKITRNFNDQTEAWWVFDKTLDTVLELVIRIKPHLYDAQKAIVFGEARVLQKTRFSNKPFEEQRDREKTALYSEKTLRMLEGKLAGTSDK</sequence>
<dbReference type="RefSeq" id="WP_207330503.1">
    <property type="nucleotide sequence ID" value="NZ_JAFMYW010000005.1"/>
</dbReference>
<dbReference type="Proteomes" id="UP000664628">
    <property type="component" value="Unassembled WGS sequence"/>
</dbReference>
<feature type="signal peptide" evidence="1">
    <location>
        <begin position="1"/>
        <end position="21"/>
    </location>
</feature>
<keyword evidence="3" id="KW-1185">Reference proteome</keyword>
<gene>
    <name evidence="2" type="ORF">J2I46_18345</name>
</gene>
<protein>
    <recommendedName>
        <fullName evidence="4">Chromosome partition protein Smc</fullName>
    </recommendedName>
</protein>
<evidence type="ECO:0000313" key="2">
    <source>
        <dbReference type="EMBL" id="MBO0950563.1"/>
    </source>
</evidence>
<dbReference type="EMBL" id="JAFMYW010000005">
    <property type="protein sequence ID" value="MBO0950563.1"/>
    <property type="molecule type" value="Genomic_DNA"/>
</dbReference>
<accession>A0ABS3JM76</accession>
<evidence type="ECO:0000256" key="1">
    <source>
        <dbReference type="SAM" id="SignalP"/>
    </source>
</evidence>
<evidence type="ECO:0000313" key="3">
    <source>
        <dbReference type="Proteomes" id="UP000664628"/>
    </source>
</evidence>
<reference evidence="2 3" key="1">
    <citation type="submission" date="2021-03" db="EMBL/GenBank/DDBJ databases">
        <title>Fibrella sp. HMF5405 genome sequencing and assembly.</title>
        <authorList>
            <person name="Kang H."/>
            <person name="Kim H."/>
            <person name="Bae S."/>
            <person name="Joh K."/>
        </authorList>
    </citation>
    <scope>NUCLEOTIDE SEQUENCE [LARGE SCALE GENOMIC DNA]</scope>
    <source>
        <strain evidence="2 3">HMF5405</strain>
    </source>
</reference>